<protein>
    <submittedName>
        <fullName evidence="3">Phosphatidylinositol-4-phosphate 5-kinase-like protein</fullName>
    </submittedName>
</protein>
<evidence type="ECO:0000313" key="4">
    <source>
        <dbReference type="Proteomes" id="UP000063063"/>
    </source>
</evidence>
<dbReference type="PANTHER" id="PTHR23086">
    <property type="entry name" value="PHOSPHATIDYLINOSITOL-4-PHOSPHATE 5-KINASE"/>
    <property type="match status" value="1"/>
</dbReference>
<dbReference type="OrthoDB" id="20783at2759"/>
<dbReference type="CDD" id="cd00139">
    <property type="entry name" value="PIPKc"/>
    <property type="match status" value="1"/>
</dbReference>
<dbReference type="VEuPathDB" id="TriTrypDB:LPAL13_350008900"/>
<dbReference type="EMBL" id="CP009404">
    <property type="protein sequence ID" value="AIO02176.1"/>
    <property type="molecule type" value="Genomic_DNA"/>
</dbReference>
<sequence>MGQVGGTATSGRGLTAPQVVAALRVTVEAQLKKADAAAPSSQAASCTRASLAEHSKAIKPVDCCAVQRLTVPSTDSKGKRVKVHVTEYAPNVFSFLRQLEGVADSHFADEWSLPEDCLRMELGEGRSQAFFLKSKTMAFMCKTISVEEVRVLLDILHAYMQHIAAHPGSLLMRFYMLLKVSVRKEKGYILCFNDIFAAASELHEKWDIKGRIPKPGKSFRNPDFLRRGSELNLHLIEAQKKRNGIVKPVTDASEKLYDREDGVVVKGAKGAQSPPTLHDKDLTRLFLLPQNTRKRLLEQLLRDYDFLNSAGMMDYSLLIGVTYHENKAPQSGRHCISDRMSNSAQHDAASASSWAEVRPASLAKDSHLSDKKTSHSMTPPGFANGVRSFCDQEIYYVGIIDVLTTYTMKKKGANFFKSFLWEQDMLSTIPPDYYARRLTSFTELIFPDASEESRDR</sequence>
<dbReference type="Pfam" id="PF01504">
    <property type="entry name" value="PIP5K"/>
    <property type="match status" value="1"/>
</dbReference>
<dbReference type="GO" id="GO:0005524">
    <property type="term" value="F:ATP binding"/>
    <property type="evidence" value="ECO:0007669"/>
    <property type="project" value="UniProtKB-UniRule"/>
</dbReference>
<evidence type="ECO:0000256" key="1">
    <source>
        <dbReference type="PROSITE-ProRule" id="PRU00781"/>
    </source>
</evidence>
<dbReference type="GO" id="GO:0046854">
    <property type="term" value="P:phosphatidylinositol phosphate biosynthetic process"/>
    <property type="evidence" value="ECO:0007669"/>
    <property type="project" value="TreeGrafter"/>
</dbReference>
<keyword evidence="4" id="KW-1185">Reference proteome</keyword>
<dbReference type="InterPro" id="IPR002498">
    <property type="entry name" value="PInositol-4-P-4/5-kinase_core"/>
</dbReference>
<gene>
    <name evidence="3" type="ORF">LPMP_350370</name>
</gene>
<keyword evidence="1" id="KW-0808">Transferase</keyword>
<accession>A0A088S1W8</accession>
<dbReference type="SUPFAM" id="SSF56104">
    <property type="entry name" value="SAICAR synthase-like"/>
    <property type="match status" value="1"/>
</dbReference>
<reference evidence="3 4" key="1">
    <citation type="journal article" date="2015" name="Sci. Rep.">
        <title>The genome of Leishmania panamensis: insights into genomics of the L. (Viannia) subgenus.</title>
        <authorList>
            <person name="Llanes A."/>
            <person name="Restrepo C.M."/>
            <person name="Vecchio G.D."/>
            <person name="Anguizola F.J."/>
            <person name="Lleonart R."/>
        </authorList>
    </citation>
    <scope>NUCLEOTIDE SEQUENCE [LARGE SCALE GENOMIC DNA]</scope>
    <source>
        <strain evidence="3 4">MHOM/PA/94/PSC-1</strain>
    </source>
</reference>
<keyword evidence="1" id="KW-0418">Kinase</keyword>
<dbReference type="KEGG" id="lpan:LPMP_350370"/>
<dbReference type="InterPro" id="IPR027484">
    <property type="entry name" value="PInositol-4-P-5-kinase_N"/>
</dbReference>
<dbReference type="Gene3D" id="3.30.810.10">
    <property type="entry name" value="2-Layer Sandwich"/>
    <property type="match status" value="1"/>
</dbReference>
<proteinExistence type="predicted"/>
<evidence type="ECO:0000313" key="3">
    <source>
        <dbReference type="EMBL" id="AIO02176.1"/>
    </source>
</evidence>
<dbReference type="AlphaFoldDB" id="A0A088S1W8"/>
<dbReference type="GeneID" id="22579066"/>
<dbReference type="SMART" id="SM00330">
    <property type="entry name" value="PIPKc"/>
    <property type="match status" value="1"/>
</dbReference>
<keyword evidence="1" id="KW-0067">ATP-binding</keyword>
<evidence type="ECO:0000259" key="2">
    <source>
        <dbReference type="PROSITE" id="PS51455"/>
    </source>
</evidence>
<dbReference type="RefSeq" id="XP_010702976.1">
    <property type="nucleotide sequence ID" value="XM_010704674.1"/>
</dbReference>
<dbReference type="VEuPathDB" id="TriTrypDB:LPMP_350370"/>
<dbReference type="InterPro" id="IPR027483">
    <property type="entry name" value="PInositol-4-P-4/5-kinase_C_sf"/>
</dbReference>
<dbReference type="PROSITE" id="PS51455">
    <property type="entry name" value="PIPK"/>
    <property type="match status" value="1"/>
</dbReference>
<dbReference type="PANTHER" id="PTHR23086:SF144">
    <property type="entry name" value="5-KINASE, PUTATIVE-RELATED"/>
    <property type="match status" value="1"/>
</dbReference>
<dbReference type="eggNOG" id="KOG0229">
    <property type="taxonomic scope" value="Eukaryota"/>
</dbReference>
<dbReference type="GO" id="GO:0005886">
    <property type="term" value="C:plasma membrane"/>
    <property type="evidence" value="ECO:0007669"/>
    <property type="project" value="TreeGrafter"/>
</dbReference>
<dbReference type="InterPro" id="IPR023610">
    <property type="entry name" value="PInositol-4/5-P-5/4-kinase"/>
</dbReference>
<feature type="domain" description="PIPK" evidence="2">
    <location>
        <begin position="15"/>
        <end position="446"/>
    </location>
</feature>
<organism evidence="3 4">
    <name type="scientific">Leishmania panamensis</name>
    <dbReference type="NCBI Taxonomy" id="5679"/>
    <lineage>
        <taxon>Eukaryota</taxon>
        <taxon>Discoba</taxon>
        <taxon>Euglenozoa</taxon>
        <taxon>Kinetoplastea</taxon>
        <taxon>Metakinetoplastina</taxon>
        <taxon>Trypanosomatida</taxon>
        <taxon>Trypanosomatidae</taxon>
        <taxon>Leishmaniinae</taxon>
        <taxon>Leishmania</taxon>
        <taxon>Leishmania guyanensis species complex</taxon>
    </lineage>
</organism>
<keyword evidence="1" id="KW-0547">Nucleotide-binding</keyword>
<name>A0A088S1W8_LEIPA</name>
<dbReference type="GO" id="GO:0016308">
    <property type="term" value="F:1-phosphatidylinositol-4-phosphate 5-kinase activity"/>
    <property type="evidence" value="ECO:0007669"/>
    <property type="project" value="TreeGrafter"/>
</dbReference>
<dbReference type="Proteomes" id="UP000063063">
    <property type="component" value="Chromosome 35"/>
</dbReference>
<dbReference type="Gene3D" id="3.30.800.10">
    <property type="entry name" value="Phosphatidylinositol Phosphate Kinase II Beta"/>
    <property type="match status" value="1"/>
</dbReference>